<dbReference type="EMBL" id="JABXYJ010000007">
    <property type="protein sequence ID" value="NVO78837.1"/>
    <property type="molecule type" value="Genomic_DNA"/>
</dbReference>
<proteinExistence type="predicted"/>
<evidence type="ECO:0000313" key="1">
    <source>
        <dbReference type="EMBL" id="NVO78837.1"/>
    </source>
</evidence>
<dbReference type="InterPro" id="IPR013078">
    <property type="entry name" value="His_Pase_superF_clade-1"/>
</dbReference>
<comment type="caution">
    <text evidence="1">The sequence shown here is derived from an EMBL/GenBank/DDBJ whole genome shotgun (WGS) entry which is preliminary data.</text>
</comment>
<gene>
    <name evidence="1" type="ORF">HV832_13435</name>
</gene>
<dbReference type="InterPro" id="IPR029033">
    <property type="entry name" value="His_PPase_superfam"/>
</dbReference>
<accession>A0A850QID0</accession>
<dbReference type="CDD" id="cd07040">
    <property type="entry name" value="HP"/>
    <property type="match status" value="1"/>
</dbReference>
<protein>
    <submittedName>
        <fullName evidence="1">Histidine phosphatase family protein</fullName>
    </submittedName>
</protein>
<evidence type="ECO:0000313" key="2">
    <source>
        <dbReference type="Proteomes" id="UP000588051"/>
    </source>
</evidence>
<dbReference type="AlphaFoldDB" id="A0A850QID0"/>
<dbReference type="Proteomes" id="UP000588051">
    <property type="component" value="Unassembled WGS sequence"/>
</dbReference>
<organism evidence="1 2">
    <name type="scientific">Undibacterium oligocarboniphilum</name>
    <dbReference type="NCBI Taxonomy" id="666702"/>
    <lineage>
        <taxon>Bacteria</taxon>
        <taxon>Pseudomonadati</taxon>
        <taxon>Pseudomonadota</taxon>
        <taxon>Betaproteobacteria</taxon>
        <taxon>Burkholderiales</taxon>
        <taxon>Oxalobacteraceae</taxon>
        <taxon>Undibacterium</taxon>
    </lineage>
</organism>
<dbReference type="SMART" id="SM00855">
    <property type="entry name" value="PGAM"/>
    <property type="match status" value="1"/>
</dbReference>
<sequence>MDLILWRHAEAEPVSETMTDEFRKLTGKGLRQANKMAYWLDSTLPDTCRILVSPTIRTRDTAEALGVRGRKIKIMPELSPEATAIDILRAANWPNSREPVLIVGHQPYLGQVVGELLDQPLQEHSVRKANVWWISQKQRDSENLMTYLKAIMSPDLVVK</sequence>
<keyword evidence="2" id="KW-1185">Reference proteome</keyword>
<dbReference type="RefSeq" id="WP_176804370.1">
    <property type="nucleotide sequence ID" value="NZ_JABXYJ010000007.1"/>
</dbReference>
<dbReference type="SUPFAM" id="SSF53254">
    <property type="entry name" value="Phosphoglycerate mutase-like"/>
    <property type="match status" value="1"/>
</dbReference>
<dbReference type="Gene3D" id="3.40.50.1240">
    <property type="entry name" value="Phosphoglycerate mutase-like"/>
    <property type="match status" value="1"/>
</dbReference>
<dbReference type="Pfam" id="PF00300">
    <property type="entry name" value="His_Phos_1"/>
    <property type="match status" value="1"/>
</dbReference>
<reference evidence="1 2" key="1">
    <citation type="submission" date="2020-06" db="EMBL/GenBank/DDBJ databases">
        <authorList>
            <person name="Qiu C."/>
            <person name="Liu Z."/>
        </authorList>
    </citation>
    <scope>NUCLEOTIDE SEQUENCE [LARGE SCALE GENOMIC DNA]</scope>
    <source>
        <strain evidence="1 2">EM 1</strain>
    </source>
</reference>
<name>A0A850QID0_9BURK</name>